<feature type="region of interest" description="Disordered" evidence="1">
    <location>
        <begin position="85"/>
        <end position="121"/>
    </location>
</feature>
<reference evidence="4" key="1">
    <citation type="submission" date="2016-10" db="EMBL/GenBank/DDBJ databases">
        <authorList>
            <person name="Varghese N."/>
            <person name="Submissions S."/>
        </authorList>
    </citation>
    <scope>NUCLEOTIDE SEQUENCE [LARGE SCALE GENOMIC DNA]</scope>
    <source>
        <strain evidence="4">CGMCC 1.10121</strain>
    </source>
</reference>
<proteinExistence type="predicted"/>
<gene>
    <name evidence="3" type="ORF">SAMN04487948_106148</name>
</gene>
<keyword evidence="2" id="KW-1133">Transmembrane helix</keyword>
<keyword evidence="2" id="KW-0812">Transmembrane</keyword>
<organism evidence="3 4">
    <name type="scientific">Halogranum amylolyticum</name>
    <dbReference type="NCBI Taxonomy" id="660520"/>
    <lineage>
        <taxon>Archaea</taxon>
        <taxon>Methanobacteriati</taxon>
        <taxon>Methanobacteriota</taxon>
        <taxon>Stenosarchaea group</taxon>
        <taxon>Halobacteria</taxon>
        <taxon>Halobacteriales</taxon>
        <taxon>Haloferacaceae</taxon>
    </lineage>
</organism>
<name>A0A1H8TCH8_9EURY</name>
<dbReference type="EMBL" id="FODV01000006">
    <property type="protein sequence ID" value="SEO88183.1"/>
    <property type="molecule type" value="Genomic_DNA"/>
</dbReference>
<dbReference type="RefSeq" id="WP_089824989.1">
    <property type="nucleotide sequence ID" value="NZ_FODV01000006.1"/>
</dbReference>
<feature type="transmembrane region" description="Helical" evidence="2">
    <location>
        <begin position="44"/>
        <end position="64"/>
    </location>
</feature>
<accession>A0A1H8TCH8</accession>
<evidence type="ECO:0000256" key="1">
    <source>
        <dbReference type="SAM" id="MobiDB-lite"/>
    </source>
</evidence>
<evidence type="ECO:0000313" key="4">
    <source>
        <dbReference type="Proteomes" id="UP000199126"/>
    </source>
</evidence>
<protein>
    <submittedName>
        <fullName evidence="3">Uncharacterized protein</fullName>
    </submittedName>
</protein>
<dbReference type="AlphaFoldDB" id="A0A1H8TCH8"/>
<feature type="transmembrane region" description="Helical" evidence="2">
    <location>
        <begin position="12"/>
        <end position="32"/>
    </location>
</feature>
<keyword evidence="4" id="KW-1185">Reference proteome</keyword>
<evidence type="ECO:0000313" key="3">
    <source>
        <dbReference type="EMBL" id="SEO88183.1"/>
    </source>
</evidence>
<dbReference type="Proteomes" id="UP000199126">
    <property type="component" value="Unassembled WGS sequence"/>
</dbReference>
<evidence type="ECO:0000256" key="2">
    <source>
        <dbReference type="SAM" id="Phobius"/>
    </source>
</evidence>
<feature type="compositionally biased region" description="Basic and acidic residues" evidence="1">
    <location>
        <begin position="86"/>
        <end position="121"/>
    </location>
</feature>
<keyword evidence="2" id="KW-0472">Membrane</keyword>
<sequence length="121" mass="12720">MVPGLARLEAVSAADLVGVLLVCWVVVVATLSTSGVDPATPPRWVGVVGLSLTLASLVVAVVLYRQTDAGGDALGTVWAAVPEWESDGRDRGVDPTTRRDRETGLRERGNEGGSESDRHDL</sequence>